<protein>
    <recommendedName>
        <fullName evidence="8">Sad1-interacting factor 1</fullName>
    </recommendedName>
</protein>
<dbReference type="AlphaFoldDB" id="A0A0N0NMU9"/>
<evidence type="ECO:0000256" key="2">
    <source>
        <dbReference type="ARBA" id="ARBA00022989"/>
    </source>
</evidence>
<keyword evidence="1 5" id="KW-0812">Transmembrane</keyword>
<dbReference type="GeneID" id="28731316"/>
<reference evidence="6 7" key="1">
    <citation type="submission" date="2015-06" db="EMBL/GenBank/DDBJ databases">
        <title>Draft genome of the ant-associated black yeast Phialophora attae CBS 131958.</title>
        <authorList>
            <person name="Moreno L.F."/>
            <person name="Stielow B.J."/>
            <person name="de Hoog S."/>
            <person name="Vicente V.A."/>
            <person name="Weiss V.A."/>
            <person name="de Vries M."/>
            <person name="Cruz L.M."/>
            <person name="Souza E.M."/>
        </authorList>
    </citation>
    <scope>NUCLEOTIDE SEQUENCE [LARGE SCALE GENOMIC DNA]</scope>
    <source>
        <strain evidence="6 7">CBS 131958</strain>
    </source>
</reference>
<sequence length="285" mass="30592">MANSEETPAQRQARIRQQKREAKINANAQERLDKITNLGGRAPEPVRKEPPSRTPDAAAPSPATNRQVPFGAGAPPPNNNSLTPEQARMQEEYMKALFQGPPAGAVGQDQSAQQPGADDPMMQMLQSLMGNMSGDPGQGGANNNPGGLPFSPDDLAQATGLPSWATGMMFGGGKAPPTPAQEQSQRMWKILHVVVSVLCGVYMLFAVNRSVRTFGLDPPAPPTFQNPFMVFIMAQLLLQGTRILSAGQAEKKGIGLWFQMLKQLARDGAVVVFMLGCASWWKGNS</sequence>
<keyword evidence="3 5" id="KW-0472">Membrane</keyword>
<evidence type="ECO:0000313" key="7">
    <source>
        <dbReference type="Proteomes" id="UP000038010"/>
    </source>
</evidence>
<evidence type="ECO:0000256" key="5">
    <source>
        <dbReference type="SAM" id="Phobius"/>
    </source>
</evidence>
<feature type="region of interest" description="Disordered" evidence="4">
    <location>
        <begin position="128"/>
        <end position="157"/>
    </location>
</feature>
<dbReference type="OrthoDB" id="5393181at2759"/>
<dbReference type="InterPro" id="IPR028143">
    <property type="entry name" value="Get2/sif1"/>
</dbReference>
<feature type="transmembrane region" description="Helical" evidence="5">
    <location>
        <begin position="190"/>
        <end position="207"/>
    </location>
</feature>
<name>A0A0N0NMU9_9EURO</name>
<dbReference type="GO" id="GO:0006890">
    <property type="term" value="P:retrograde vesicle-mediated transport, Golgi to endoplasmic reticulum"/>
    <property type="evidence" value="ECO:0007669"/>
    <property type="project" value="TreeGrafter"/>
</dbReference>
<organism evidence="6 7">
    <name type="scientific">Cyphellophora attinorum</name>
    <dbReference type="NCBI Taxonomy" id="1664694"/>
    <lineage>
        <taxon>Eukaryota</taxon>
        <taxon>Fungi</taxon>
        <taxon>Dikarya</taxon>
        <taxon>Ascomycota</taxon>
        <taxon>Pezizomycotina</taxon>
        <taxon>Eurotiomycetes</taxon>
        <taxon>Chaetothyriomycetidae</taxon>
        <taxon>Chaetothyriales</taxon>
        <taxon>Cyphellophoraceae</taxon>
        <taxon>Cyphellophora</taxon>
    </lineage>
</organism>
<evidence type="ECO:0000256" key="3">
    <source>
        <dbReference type="ARBA" id="ARBA00023136"/>
    </source>
</evidence>
<evidence type="ECO:0000256" key="1">
    <source>
        <dbReference type="ARBA" id="ARBA00022692"/>
    </source>
</evidence>
<evidence type="ECO:0000256" key="4">
    <source>
        <dbReference type="SAM" id="MobiDB-lite"/>
    </source>
</evidence>
<dbReference type="Proteomes" id="UP000038010">
    <property type="component" value="Unassembled WGS sequence"/>
</dbReference>
<dbReference type="PANTHER" id="PTHR28263">
    <property type="entry name" value="GOLGI TO ER TRAFFIC PROTEIN 2"/>
    <property type="match status" value="1"/>
</dbReference>
<dbReference type="STRING" id="1664694.A0A0N0NMU9"/>
<dbReference type="RefSeq" id="XP_018000731.1">
    <property type="nucleotide sequence ID" value="XM_018139436.1"/>
</dbReference>
<proteinExistence type="predicted"/>
<evidence type="ECO:0000313" key="6">
    <source>
        <dbReference type="EMBL" id="KPI40768.1"/>
    </source>
</evidence>
<comment type="caution">
    <text evidence="6">The sequence shown here is derived from an EMBL/GenBank/DDBJ whole genome shotgun (WGS) entry which is preliminary data.</text>
</comment>
<dbReference type="PANTHER" id="PTHR28263:SF1">
    <property type="entry name" value="GOLGI TO ER TRAFFIC PROTEIN 2"/>
    <property type="match status" value="1"/>
</dbReference>
<feature type="region of interest" description="Disordered" evidence="4">
    <location>
        <begin position="1"/>
        <end position="83"/>
    </location>
</feature>
<dbReference type="VEuPathDB" id="FungiDB:AB675_10649"/>
<accession>A0A0N0NMU9</accession>
<keyword evidence="7" id="KW-1185">Reference proteome</keyword>
<evidence type="ECO:0008006" key="8">
    <source>
        <dbReference type="Google" id="ProtNLM"/>
    </source>
</evidence>
<dbReference type="EMBL" id="LFJN01000011">
    <property type="protein sequence ID" value="KPI40768.1"/>
    <property type="molecule type" value="Genomic_DNA"/>
</dbReference>
<dbReference type="Pfam" id="PF08690">
    <property type="entry name" value="GET2"/>
    <property type="match status" value="1"/>
</dbReference>
<gene>
    <name evidence="6" type="ORF">AB675_10649</name>
</gene>
<keyword evidence="2 5" id="KW-1133">Transmembrane helix</keyword>